<evidence type="ECO:0000256" key="9">
    <source>
        <dbReference type="ARBA" id="ARBA00022918"/>
    </source>
</evidence>
<dbReference type="InterPro" id="IPR043128">
    <property type="entry name" value="Rev_trsase/Diguanyl_cyclase"/>
</dbReference>
<dbReference type="PROSITE" id="PS50878">
    <property type="entry name" value="RT_POL"/>
    <property type="match status" value="1"/>
</dbReference>
<evidence type="ECO:0000256" key="10">
    <source>
        <dbReference type="ARBA" id="ARBA00023268"/>
    </source>
</evidence>
<dbReference type="InterPro" id="IPR000477">
    <property type="entry name" value="RT_dom"/>
</dbReference>
<dbReference type="Proteomes" id="UP000694427">
    <property type="component" value="Unplaced"/>
</dbReference>
<dbReference type="CDD" id="cd01647">
    <property type="entry name" value="RT_LTR"/>
    <property type="match status" value="1"/>
</dbReference>
<reference evidence="14" key="2">
    <citation type="submission" date="2025-09" db="UniProtKB">
        <authorList>
            <consortium name="Ensembl"/>
        </authorList>
    </citation>
    <scope>IDENTIFICATION</scope>
</reference>
<dbReference type="FunFam" id="1.10.340.70:FF:000001">
    <property type="entry name" value="Retrovirus-related Pol polyprotein from transposon gypsy-like Protein"/>
    <property type="match status" value="1"/>
</dbReference>
<dbReference type="GO" id="GO:0008233">
    <property type="term" value="F:peptidase activity"/>
    <property type="evidence" value="ECO:0007669"/>
    <property type="project" value="UniProtKB-KW"/>
</dbReference>
<dbReference type="InterPro" id="IPR050951">
    <property type="entry name" value="Retrovirus_Pol_polyprotein"/>
</dbReference>
<dbReference type="InterPro" id="IPR012337">
    <property type="entry name" value="RNaseH-like_sf"/>
</dbReference>
<dbReference type="PANTHER" id="PTHR37984">
    <property type="entry name" value="PROTEIN CBG26694"/>
    <property type="match status" value="1"/>
</dbReference>
<keyword evidence="3" id="KW-0645">Protease</keyword>
<dbReference type="InterPro" id="IPR043502">
    <property type="entry name" value="DNA/RNA_pol_sf"/>
</dbReference>
<dbReference type="Pfam" id="PF00078">
    <property type="entry name" value="RVT_1"/>
    <property type="match status" value="1"/>
</dbReference>
<feature type="domain" description="Reverse transcriptase" evidence="12">
    <location>
        <begin position="1"/>
        <end position="152"/>
    </location>
</feature>
<evidence type="ECO:0000259" key="12">
    <source>
        <dbReference type="PROSITE" id="PS50878"/>
    </source>
</evidence>
<dbReference type="FunFam" id="3.10.20.370:FF:000001">
    <property type="entry name" value="Retrovirus-related Pol polyprotein from transposon 17.6-like protein"/>
    <property type="match status" value="1"/>
</dbReference>
<organism evidence="14 15">
    <name type="scientific">Cyprinus carpio</name>
    <name type="common">Common carp</name>
    <dbReference type="NCBI Taxonomy" id="7962"/>
    <lineage>
        <taxon>Eukaryota</taxon>
        <taxon>Metazoa</taxon>
        <taxon>Chordata</taxon>
        <taxon>Craniata</taxon>
        <taxon>Vertebrata</taxon>
        <taxon>Euteleostomi</taxon>
        <taxon>Actinopterygii</taxon>
        <taxon>Neopterygii</taxon>
        <taxon>Teleostei</taxon>
        <taxon>Ostariophysi</taxon>
        <taxon>Cypriniformes</taxon>
        <taxon>Cyprinidae</taxon>
        <taxon>Cyprininae</taxon>
        <taxon>Cyprinus</taxon>
    </lineage>
</organism>
<evidence type="ECO:0000256" key="5">
    <source>
        <dbReference type="ARBA" id="ARBA00022695"/>
    </source>
</evidence>
<comment type="similarity">
    <text evidence="1">Belongs to the beta type-B retroviral polymerase family. HERV class-II K(HML-2) pol subfamily.</text>
</comment>
<keyword evidence="5" id="KW-0548">Nucleotidyltransferase</keyword>
<name>A0A8C1RGT9_CYPCA</name>
<sequence length="744" mass="83843">MCVDYRHLNSKTRKDAFPLPRIEETLDSLAGARWFSTMDLASGYNQVPVSEADRPKTAFCTPFGLFEWNRMPFGLCNAPSTFQRLMERLFGDQQCHSLLLYLDDIVVFSSSVDQHLARMEVVLSRLLREGLKAKLSKCAFFKCEVQYLGHVISAERVSTDPDKIEAVSQWPQPTSVAGLRSFLGFASYYRHFVEGFARLAAPLHRLVAELATPKRSKYASREFVEAWTMECQSSFAQLKGKLTSAPVLAYADFSLPFILEVDASHGGLGVVLSQEQQGKVCPIAYGSRGLRPTECNTSNYSSMKLEFLALKWAMTEKFREYLLGHKCVVYTDNNPLSYLTSAKLGAMEQRWAAQLADFDFELKYRSGKSNRNADALSRQNRPVVEEVQDLYPGAAIPVALRQAAKGGLVTQVNQIVSFPGCSTSDMSVQQQADSVIGELLVFWRRKLPPSSEKRKRLSRSAVILFRQWDRLVEKEQVLYRRVFHPDGGEEVLQVLLPTALKSEVLTQLHQHHGHQGVERTTQLVWQRCYWPGMSSDIAHWCHECERCQCAKGVQSAPVGFMGHLLAARPNEILALDFTVLEPSNSGLEDVLVLTDIFTKYTLAVPTRNQRADTVAQVLVVEWFSKFGVPGRIHSDQGRNFESALIQQLCHLYGIEKSRTTTYHPAGNGQCERFNRTLHNLLRTLPVSKKGDWPSCLPQVLFAYNTTPHQATGECPYFLMFGQEPRLPVDFLLGRVEEPLAGSVH</sequence>
<evidence type="ECO:0000259" key="13">
    <source>
        <dbReference type="PROSITE" id="PS50994"/>
    </source>
</evidence>
<evidence type="ECO:0000256" key="6">
    <source>
        <dbReference type="ARBA" id="ARBA00022722"/>
    </source>
</evidence>
<dbReference type="SUPFAM" id="SSF53098">
    <property type="entry name" value="Ribonuclease H-like"/>
    <property type="match status" value="1"/>
</dbReference>
<dbReference type="PANTHER" id="PTHR37984:SF5">
    <property type="entry name" value="PROTEIN NYNRIN-LIKE"/>
    <property type="match status" value="1"/>
</dbReference>
<dbReference type="Ensembl" id="ENSCCRT00010124982.1">
    <property type="protein sequence ID" value="ENSCCRP00010112348.1"/>
    <property type="gene ID" value="ENSCCRG00010049512.1"/>
</dbReference>
<keyword evidence="15" id="KW-1185">Reference proteome</keyword>
<dbReference type="Gene3D" id="3.30.420.10">
    <property type="entry name" value="Ribonuclease H-like superfamily/Ribonuclease H"/>
    <property type="match status" value="1"/>
</dbReference>
<feature type="domain" description="Integrase catalytic" evidence="13">
    <location>
        <begin position="565"/>
        <end position="723"/>
    </location>
</feature>
<keyword evidence="9" id="KW-0695">RNA-directed DNA polymerase</keyword>
<keyword evidence="6" id="KW-0540">Nuclease</keyword>
<evidence type="ECO:0000256" key="2">
    <source>
        <dbReference type="ARBA" id="ARBA00012180"/>
    </source>
</evidence>
<evidence type="ECO:0000256" key="3">
    <source>
        <dbReference type="ARBA" id="ARBA00022670"/>
    </source>
</evidence>
<evidence type="ECO:0000313" key="14">
    <source>
        <dbReference type="Ensembl" id="ENSCCRP00010112348.1"/>
    </source>
</evidence>
<protein>
    <recommendedName>
        <fullName evidence="11">Gypsy retrotransposon integrase-like protein 1</fullName>
        <ecNumber evidence="2">3.1.26.4</ecNumber>
    </recommendedName>
</protein>
<dbReference type="InterPro" id="IPR036397">
    <property type="entry name" value="RNaseH_sf"/>
</dbReference>
<keyword evidence="10" id="KW-0511">Multifunctional enzyme</keyword>
<reference evidence="14" key="1">
    <citation type="submission" date="2025-08" db="UniProtKB">
        <authorList>
            <consortium name="Ensembl"/>
        </authorList>
    </citation>
    <scope>IDENTIFICATION</scope>
</reference>
<dbReference type="GO" id="GO:0003964">
    <property type="term" value="F:RNA-directed DNA polymerase activity"/>
    <property type="evidence" value="ECO:0007669"/>
    <property type="project" value="UniProtKB-KW"/>
</dbReference>
<evidence type="ECO:0000256" key="1">
    <source>
        <dbReference type="ARBA" id="ARBA00010879"/>
    </source>
</evidence>
<dbReference type="Pfam" id="PF00665">
    <property type="entry name" value="rve"/>
    <property type="match status" value="1"/>
</dbReference>
<accession>A0A8C1RGT9</accession>
<dbReference type="InterPro" id="IPR041588">
    <property type="entry name" value="Integrase_H2C2"/>
</dbReference>
<dbReference type="Gene3D" id="1.10.340.70">
    <property type="match status" value="1"/>
</dbReference>
<dbReference type="InterPro" id="IPR041577">
    <property type="entry name" value="RT_RNaseH_2"/>
</dbReference>
<proteinExistence type="inferred from homology"/>
<evidence type="ECO:0000256" key="8">
    <source>
        <dbReference type="ARBA" id="ARBA00022801"/>
    </source>
</evidence>
<keyword evidence="8" id="KW-0378">Hydrolase</keyword>
<dbReference type="GO" id="GO:0006508">
    <property type="term" value="P:proteolysis"/>
    <property type="evidence" value="ECO:0007669"/>
    <property type="project" value="UniProtKB-KW"/>
</dbReference>
<dbReference type="InterPro" id="IPR001584">
    <property type="entry name" value="Integrase_cat-core"/>
</dbReference>
<dbReference type="FunFam" id="3.10.10.10:FF:000007">
    <property type="entry name" value="Retrovirus-related Pol polyprotein from transposon 17.6-like Protein"/>
    <property type="match status" value="1"/>
</dbReference>
<dbReference type="FunFam" id="3.30.420.10:FF:000032">
    <property type="entry name" value="Retrovirus-related Pol polyprotein from transposon 297-like Protein"/>
    <property type="match status" value="1"/>
</dbReference>
<evidence type="ECO:0000313" key="15">
    <source>
        <dbReference type="Proteomes" id="UP000694427"/>
    </source>
</evidence>
<dbReference type="EC" id="3.1.26.4" evidence="2"/>
<keyword evidence="4" id="KW-0808">Transferase</keyword>
<dbReference type="Pfam" id="PF17919">
    <property type="entry name" value="RT_RNaseH_2"/>
    <property type="match status" value="1"/>
</dbReference>
<dbReference type="Gene3D" id="3.30.70.270">
    <property type="match status" value="2"/>
</dbReference>
<dbReference type="CDD" id="cd09274">
    <property type="entry name" value="RNase_HI_RT_Ty3"/>
    <property type="match status" value="1"/>
</dbReference>
<dbReference type="Gene3D" id="3.10.20.370">
    <property type="match status" value="1"/>
</dbReference>
<dbReference type="GO" id="GO:0015074">
    <property type="term" value="P:DNA integration"/>
    <property type="evidence" value="ECO:0007669"/>
    <property type="project" value="InterPro"/>
</dbReference>
<dbReference type="AlphaFoldDB" id="A0A8C1RGT9"/>
<dbReference type="SUPFAM" id="SSF56672">
    <property type="entry name" value="DNA/RNA polymerases"/>
    <property type="match status" value="1"/>
</dbReference>
<evidence type="ECO:0000256" key="4">
    <source>
        <dbReference type="ARBA" id="ARBA00022679"/>
    </source>
</evidence>
<evidence type="ECO:0000256" key="7">
    <source>
        <dbReference type="ARBA" id="ARBA00022759"/>
    </source>
</evidence>
<evidence type="ECO:0000256" key="11">
    <source>
        <dbReference type="ARBA" id="ARBA00039658"/>
    </source>
</evidence>
<dbReference type="Pfam" id="PF17921">
    <property type="entry name" value="Integrase_H2C2"/>
    <property type="match status" value="1"/>
</dbReference>
<keyword evidence="7" id="KW-0255">Endonuclease</keyword>
<dbReference type="FunFam" id="3.30.70.270:FF:000020">
    <property type="entry name" value="Transposon Tf2-6 polyprotein-like Protein"/>
    <property type="match status" value="1"/>
</dbReference>
<dbReference type="GO" id="GO:0004523">
    <property type="term" value="F:RNA-DNA hybrid ribonuclease activity"/>
    <property type="evidence" value="ECO:0007669"/>
    <property type="project" value="UniProtKB-EC"/>
</dbReference>
<dbReference type="GO" id="GO:0003676">
    <property type="term" value="F:nucleic acid binding"/>
    <property type="evidence" value="ECO:0007669"/>
    <property type="project" value="InterPro"/>
</dbReference>
<dbReference type="PROSITE" id="PS50994">
    <property type="entry name" value="INTEGRASE"/>
    <property type="match status" value="1"/>
</dbReference>